<dbReference type="GO" id="GO:0009253">
    <property type="term" value="P:peptidoglycan catabolic process"/>
    <property type="evidence" value="ECO:0007669"/>
    <property type="project" value="InterPro"/>
</dbReference>
<evidence type="ECO:0000313" key="2">
    <source>
        <dbReference type="EMBL" id="NVD44822.1"/>
    </source>
</evidence>
<proteinExistence type="inferred from homology"/>
<keyword evidence="2" id="KW-0378">Hydrolase</keyword>
<sequence length="242" mass="26326">MATRRPSRRGRWARRLLALLLLAGLVAAGTAWWRAQHWTPDAAVYPDQGVHVGEMSGEVNLRTARALGAGFAYLDASIGGDGKDRSFTRNFESAQQLGLPVGAVHHFDPCIPADPQSANFVTIVPRDTSLLPPAIAMDKLAAECPQRVSEAAVASELTTLVNQIEIHAGRPVILKPSRTFERAYGIAGRIERNLWLTSNWTEPGYGGRPWLLWTANDALVSDVSDEPVAWVAVRPSGDVNDE</sequence>
<dbReference type="GO" id="GO:0003796">
    <property type="term" value="F:lysozyme activity"/>
    <property type="evidence" value="ECO:0007669"/>
    <property type="project" value="InterPro"/>
</dbReference>
<protein>
    <submittedName>
        <fullName evidence="2">Glycoside hydrolase family 25 protein</fullName>
    </submittedName>
</protein>
<dbReference type="Gene3D" id="3.20.20.80">
    <property type="entry name" value="Glycosidases"/>
    <property type="match status" value="1"/>
</dbReference>
<name>A0A850H3P4_9SPHN</name>
<dbReference type="EMBL" id="JABWGV010000002">
    <property type="protein sequence ID" value="NVD44822.1"/>
    <property type="molecule type" value="Genomic_DNA"/>
</dbReference>
<evidence type="ECO:0000313" key="3">
    <source>
        <dbReference type="Proteomes" id="UP000561438"/>
    </source>
</evidence>
<dbReference type="InterPro" id="IPR017853">
    <property type="entry name" value="GH"/>
</dbReference>
<dbReference type="GO" id="GO:0016998">
    <property type="term" value="P:cell wall macromolecule catabolic process"/>
    <property type="evidence" value="ECO:0007669"/>
    <property type="project" value="InterPro"/>
</dbReference>
<evidence type="ECO:0000256" key="1">
    <source>
        <dbReference type="ARBA" id="ARBA00010646"/>
    </source>
</evidence>
<reference evidence="2 3" key="1">
    <citation type="submission" date="2020-06" db="EMBL/GenBank/DDBJ databases">
        <title>Altererythrobacter sp. HHU K3-1.</title>
        <authorList>
            <person name="Zhang D."/>
            <person name="Xue H."/>
        </authorList>
    </citation>
    <scope>NUCLEOTIDE SEQUENCE [LARGE SCALE GENOMIC DNA]</scope>
    <source>
        <strain evidence="2 3">HHU K3-1</strain>
    </source>
</reference>
<accession>A0A850H3P4</accession>
<comment type="caution">
    <text evidence="2">The sequence shown here is derived from an EMBL/GenBank/DDBJ whole genome shotgun (WGS) entry which is preliminary data.</text>
</comment>
<dbReference type="AlphaFoldDB" id="A0A850H3P4"/>
<dbReference type="SUPFAM" id="SSF51445">
    <property type="entry name" value="(Trans)glycosidases"/>
    <property type="match status" value="1"/>
</dbReference>
<gene>
    <name evidence="2" type="ORF">HUV48_07275</name>
</gene>
<dbReference type="CDD" id="cd00599">
    <property type="entry name" value="GH25_muramidase"/>
    <property type="match status" value="1"/>
</dbReference>
<dbReference type="InterPro" id="IPR002053">
    <property type="entry name" value="Glyco_hydro_25"/>
</dbReference>
<dbReference type="PROSITE" id="PS51904">
    <property type="entry name" value="GLYCOSYL_HYDROL_F25_2"/>
    <property type="match status" value="1"/>
</dbReference>
<comment type="similarity">
    <text evidence="1">Belongs to the glycosyl hydrolase 25 family.</text>
</comment>
<dbReference type="Pfam" id="PF01183">
    <property type="entry name" value="Glyco_hydro_25"/>
    <property type="match status" value="1"/>
</dbReference>
<dbReference type="Proteomes" id="UP000561438">
    <property type="component" value="Unassembled WGS sequence"/>
</dbReference>
<organism evidence="2 3">
    <name type="scientific">Qipengyuania atrilutea</name>
    <dbReference type="NCBI Taxonomy" id="2744473"/>
    <lineage>
        <taxon>Bacteria</taxon>
        <taxon>Pseudomonadati</taxon>
        <taxon>Pseudomonadota</taxon>
        <taxon>Alphaproteobacteria</taxon>
        <taxon>Sphingomonadales</taxon>
        <taxon>Erythrobacteraceae</taxon>
        <taxon>Qipengyuania</taxon>
    </lineage>
</organism>
<keyword evidence="3" id="KW-1185">Reference proteome</keyword>